<dbReference type="GO" id="GO:0006749">
    <property type="term" value="P:glutathione metabolic process"/>
    <property type="evidence" value="ECO:0007669"/>
    <property type="project" value="TreeGrafter"/>
</dbReference>
<evidence type="ECO:0000313" key="2">
    <source>
        <dbReference type="EMBL" id="JAV90437.1"/>
    </source>
</evidence>
<dbReference type="InterPro" id="IPR036249">
    <property type="entry name" value="Thioredoxin-like_sf"/>
</dbReference>
<evidence type="ECO:0000259" key="1">
    <source>
        <dbReference type="PROSITE" id="PS50404"/>
    </source>
</evidence>
<dbReference type="EMBL" id="GEZM01017825">
    <property type="protein sequence ID" value="JAV90437.1"/>
    <property type="molecule type" value="Transcribed_RNA"/>
</dbReference>
<dbReference type="PANTHER" id="PTHR43969">
    <property type="entry name" value="GLUTATHIONE S TRANSFERASE D10, ISOFORM A-RELATED"/>
    <property type="match status" value="1"/>
</dbReference>
<dbReference type="InterPro" id="IPR036282">
    <property type="entry name" value="Glutathione-S-Trfase_C_sf"/>
</dbReference>
<dbReference type="PANTHER" id="PTHR43969:SF9">
    <property type="entry name" value="GLUTATHIONE S TRANSFERASE D10, ISOFORM A-RELATED"/>
    <property type="match status" value="1"/>
</dbReference>
<dbReference type="SUPFAM" id="SSF52833">
    <property type="entry name" value="Thioredoxin-like"/>
    <property type="match status" value="1"/>
</dbReference>
<dbReference type="InterPro" id="IPR004045">
    <property type="entry name" value="Glutathione_S-Trfase_N"/>
</dbReference>
<organism evidence="2">
    <name type="scientific">Photinus pyralis</name>
    <name type="common">Common eastern firefly</name>
    <name type="synonym">Lampyris pyralis</name>
    <dbReference type="NCBI Taxonomy" id="7054"/>
    <lineage>
        <taxon>Eukaryota</taxon>
        <taxon>Metazoa</taxon>
        <taxon>Ecdysozoa</taxon>
        <taxon>Arthropoda</taxon>
        <taxon>Hexapoda</taxon>
        <taxon>Insecta</taxon>
        <taxon>Pterygota</taxon>
        <taxon>Neoptera</taxon>
        <taxon>Endopterygota</taxon>
        <taxon>Coleoptera</taxon>
        <taxon>Polyphaga</taxon>
        <taxon>Elateriformia</taxon>
        <taxon>Elateroidea</taxon>
        <taxon>Lampyridae</taxon>
        <taxon>Lampyrinae</taxon>
        <taxon>Photinus</taxon>
    </lineage>
</organism>
<dbReference type="InterPro" id="IPR040079">
    <property type="entry name" value="Glutathione_S-Trfase"/>
</dbReference>
<dbReference type="SFLD" id="SFLDS00019">
    <property type="entry name" value="Glutathione_Transferase_(cytos"/>
    <property type="match status" value="1"/>
</dbReference>
<proteinExistence type="predicted"/>
<feature type="domain" description="GST N-terminal" evidence="1">
    <location>
        <begin position="32"/>
        <end position="113"/>
    </location>
</feature>
<dbReference type="SUPFAM" id="SSF47616">
    <property type="entry name" value="GST C-terminal domain-like"/>
    <property type="match status" value="1"/>
</dbReference>
<dbReference type="Gene3D" id="3.40.30.10">
    <property type="entry name" value="Glutaredoxin"/>
    <property type="match status" value="1"/>
</dbReference>
<dbReference type="Pfam" id="PF13409">
    <property type="entry name" value="GST_N_2"/>
    <property type="match status" value="1"/>
</dbReference>
<dbReference type="FunFam" id="3.40.30.10:FF:000034">
    <property type="entry name" value="glutathione S-transferase 1"/>
    <property type="match status" value="1"/>
</dbReference>
<accession>A0A1Y1N4F6</accession>
<dbReference type="AlphaFoldDB" id="A0A1Y1N4F6"/>
<reference evidence="2" key="1">
    <citation type="journal article" date="2016" name="Sci. Rep.">
        <title>Molecular characterization of firefly nuptial gifts: a multi-omics approach sheds light on postcopulatory sexual selection.</title>
        <authorList>
            <person name="Al-Wathiqui N."/>
            <person name="Fallon T.R."/>
            <person name="South A."/>
            <person name="Weng J.K."/>
            <person name="Lewis S.M."/>
        </authorList>
    </citation>
    <scope>NUCLEOTIDE SEQUENCE</scope>
</reference>
<dbReference type="Gene3D" id="1.20.1050.10">
    <property type="match status" value="1"/>
</dbReference>
<protein>
    <recommendedName>
        <fullName evidence="1">GST N-terminal domain-containing protein</fullName>
    </recommendedName>
</protein>
<dbReference type="GO" id="GO:0004364">
    <property type="term" value="F:glutathione transferase activity"/>
    <property type="evidence" value="ECO:0007669"/>
    <property type="project" value="TreeGrafter"/>
</dbReference>
<dbReference type="PROSITE" id="PS50404">
    <property type="entry name" value="GST_NTER"/>
    <property type="match status" value="1"/>
</dbReference>
<dbReference type="SFLD" id="SFLDG00358">
    <property type="entry name" value="Main_(cytGST)"/>
    <property type="match status" value="1"/>
</dbReference>
<sequence>MSVFKNFEILPKFRVTFKDMIKGFVSQLNSKSAPTLYYSSISPPALSALMVAKTLNVEVNLKNVNMLTKDYLTQDLLEVNPQHTIPTLVDGGFSIWDSHAIAGYLVGQYGQDDRLYPKDSKRRAQVDQKLHFDTEHLFPCVHETVVGHPLQ</sequence>
<name>A0A1Y1N4F6_PHOPY</name>
<dbReference type="CDD" id="cd03045">
    <property type="entry name" value="GST_N_Delta_Epsilon"/>
    <property type="match status" value="1"/>
</dbReference>